<evidence type="ECO:0000259" key="11">
    <source>
        <dbReference type="SMART" id="SM01349"/>
    </source>
</evidence>
<evidence type="ECO:0000256" key="2">
    <source>
        <dbReference type="ARBA" id="ARBA00005754"/>
    </source>
</evidence>
<dbReference type="InterPro" id="IPR034085">
    <property type="entry name" value="TOG"/>
</dbReference>
<gene>
    <name evidence="12" type="ORF">KFL_000800170</name>
</gene>
<evidence type="ECO:0000313" key="13">
    <source>
        <dbReference type="Proteomes" id="UP000054558"/>
    </source>
</evidence>
<dbReference type="InterPro" id="IPR015016">
    <property type="entry name" value="SF3b_su1"/>
</dbReference>
<dbReference type="GO" id="GO:0071004">
    <property type="term" value="C:U2-type prespliceosome"/>
    <property type="evidence" value="ECO:0000318"/>
    <property type="project" value="GO_Central"/>
</dbReference>
<evidence type="ECO:0000256" key="10">
    <source>
        <dbReference type="SAM" id="MobiDB-lite"/>
    </source>
</evidence>
<evidence type="ECO:0000256" key="3">
    <source>
        <dbReference type="ARBA" id="ARBA00022664"/>
    </source>
</evidence>
<keyword evidence="6" id="KW-0508">mRNA splicing</keyword>
<feature type="compositionally biased region" description="Basic and acidic residues" evidence="10">
    <location>
        <begin position="146"/>
        <end position="178"/>
    </location>
</feature>
<dbReference type="STRING" id="105231.A0A1Y1HW61"/>
<dbReference type="Pfam" id="PF22646">
    <property type="entry name" value="PPP2R1A-like_HEAT"/>
    <property type="match status" value="1"/>
</dbReference>
<evidence type="ECO:0000256" key="4">
    <source>
        <dbReference type="ARBA" id="ARBA00022728"/>
    </source>
</evidence>
<keyword evidence="4" id="KW-0747">Spliceosome</keyword>
<dbReference type="InterPro" id="IPR021133">
    <property type="entry name" value="HEAT_type_2"/>
</dbReference>
<evidence type="ECO:0000256" key="9">
    <source>
        <dbReference type="PROSITE-ProRule" id="PRU00103"/>
    </source>
</evidence>
<dbReference type="Pfam" id="PF08920">
    <property type="entry name" value="SF3b1"/>
    <property type="match status" value="1"/>
</dbReference>
<organism evidence="12 13">
    <name type="scientific">Klebsormidium nitens</name>
    <name type="common">Green alga</name>
    <name type="synonym">Ulothrix nitens</name>
    <dbReference type="NCBI Taxonomy" id="105231"/>
    <lineage>
        <taxon>Eukaryota</taxon>
        <taxon>Viridiplantae</taxon>
        <taxon>Streptophyta</taxon>
        <taxon>Klebsormidiophyceae</taxon>
        <taxon>Klebsormidiales</taxon>
        <taxon>Klebsormidiaceae</taxon>
        <taxon>Klebsormidium</taxon>
    </lineage>
</organism>
<dbReference type="FunFam" id="1.25.10.10:FF:000073">
    <property type="entry name" value="Splicing factor 3b, subunit 1"/>
    <property type="match status" value="1"/>
</dbReference>
<evidence type="ECO:0000256" key="7">
    <source>
        <dbReference type="ARBA" id="ARBA00023242"/>
    </source>
</evidence>
<dbReference type="OMA" id="LVMNYVW"/>
<dbReference type="GO" id="GO:0071013">
    <property type="term" value="C:catalytic step 2 spliceosome"/>
    <property type="evidence" value="ECO:0000318"/>
    <property type="project" value="GO_Central"/>
</dbReference>
<dbReference type="Gene3D" id="1.25.10.10">
    <property type="entry name" value="Leucine-rich Repeat Variant"/>
    <property type="match status" value="2"/>
</dbReference>
<evidence type="ECO:0000256" key="6">
    <source>
        <dbReference type="ARBA" id="ARBA00023187"/>
    </source>
</evidence>
<keyword evidence="5" id="KW-0677">Repeat</keyword>
<feature type="compositionally biased region" description="Basic and acidic residues" evidence="10">
    <location>
        <begin position="7"/>
        <end position="22"/>
    </location>
</feature>
<evidence type="ECO:0000313" key="12">
    <source>
        <dbReference type="EMBL" id="GAQ81439.1"/>
    </source>
</evidence>
<dbReference type="EMBL" id="DF237029">
    <property type="protein sequence ID" value="GAQ81439.1"/>
    <property type="molecule type" value="Genomic_DNA"/>
</dbReference>
<dbReference type="PROSITE" id="PS50077">
    <property type="entry name" value="HEAT_REPEAT"/>
    <property type="match status" value="1"/>
</dbReference>
<feature type="domain" description="TOG" evidence="11">
    <location>
        <begin position="853"/>
        <end position="1093"/>
    </location>
</feature>
<evidence type="ECO:0000256" key="1">
    <source>
        <dbReference type="ARBA" id="ARBA00004123"/>
    </source>
</evidence>
<dbReference type="FunFam" id="1.25.10.10:FF:000069">
    <property type="entry name" value="Splicing factor 3B subunit 1"/>
    <property type="match status" value="1"/>
</dbReference>
<dbReference type="SUPFAM" id="SSF48371">
    <property type="entry name" value="ARM repeat"/>
    <property type="match status" value="1"/>
</dbReference>
<dbReference type="GO" id="GO:0005686">
    <property type="term" value="C:U2 snRNP"/>
    <property type="evidence" value="ECO:0000318"/>
    <property type="project" value="GO_Central"/>
</dbReference>
<sequence>MADAVDDEIRRVQEERKKREQDLAAMSLEKSSFDQDLYGGLGRADGYVASIPADEGEDEEGDTEREVAKKLASYTAPKSLLGVLPGRNEDGVEEDPGFNRPSRIIDREDDYRKRRLNRIISPERVDPFAMGDKTPDPSVRTYADIMREEAHKREKEETLRVIAKKKQEEAERRAKEQSEAPTRVQQAAAPQPAAANGKRRNRWDKSGGEEEPAKKAKTSDWDAPDAGPAASRWDAPTPGRPGADATPAARRNRWDATPTPGRPADDDATPSGGVTPGATPAGTMWDATPKNMATPTPKKQRSRWDETPATMGSATPMGGQTPGAFTPGVTPMGGLGMETPTPSQIALRVPQTPEQYNAMKWERDIEERNRPLSDEELDAMFPMEGYKILDPPASYVPIRTPARKLLATPTPMAGATPGYMIPEEDRGQQFDLPKEGPAGLPEIKPEDYQYFGALLQEKDEEALTPEEAKERKIMKLLLKVKNGTPPQRKTALRQLTDKAREFGAGPLFNQILPLLMSPTLEDQERHLLVKVIDRVLYKLDELVRPYVHKILVVIEPLLIDEDYYARVEGREIISNLSKAAGLATMIAAMRPDIDNIDEYVRNTTARAFSVVASALGIPALLPFLKAVCKSKKSWQARHTGIKIVQQVAILLGVAILPHLRSLVEIIEEGLGDENQKVRTITALSLAALAEAAAPYGIESFDSVLKPLWKGIRSHRGKVLAAFLKSIGFIIPLMDAMYASYYTKEVMVILIREFQSPDEEMKKIVLKVVKQCAGTDGVEADYIRAEILPEFFKNFWVRRMALDRRNYKQLVETTVEIANKVGVSDIVGRIVEDLKDESEPYRRMVMETIDKVVSALGSADIDARLEELLIDGILYAFQEQTSDDTNVMLNGFGTVVNSLGQRVKPYLPQICGTIKWRLNNKSAKVRQQAADLIARIAVVMKACHEEQLMGHLGVVLYEYLGEEYPEVLGSILGALKAIVNVIGMTKMTPPIKDLLPRLTPILKNRHEKVQENCIDLVGRIADRGAEFVPAREWMRICFELLDMLKAHKKGIRRATVNTFGYIAKAVGPQDVLATLLNNLKVQERQNRVCTTVAIAIVAETCSPFTVLPALMNEYKVPELNVQNGVLKSLSFLFEYIGEMGKDYIYAVTPLLEDALMDRDLVHRQTAASAVMHMALGVAGLGCEDALIHLLNFIWPNIFETSPHVINAVMGAVDGMRVSCGPAVILNYCLQGLFHPARKVREVYWRIYNNLYIGSQDGLIAAYPVLEDEGQNTFSRPELNMFV</sequence>
<comment type="subcellular location">
    <subcellularLocation>
        <location evidence="1">Nucleus</location>
    </subcellularLocation>
</comment>
<dbReference type="SMART" id="SM01349">
    <property type="entry name" value="TOG"/>
    <property type="match status" value="1"/>
</dbReference>
<keyword evidence="13" id="KW-1185">Reference proteome</keyword>
<dbReference type="OrthoDB" id="438939at2759"/>
<feature type="compositionally biased region" description="Low complexity" evidence="10">
    <location>
        <begin position="185"/>
        <end position="195"/>
    </location>
</feature>
<dbReference type="InterPro" id="IPR054573">
    <property type="entry name" value="PP2A/SF3B1-like_HEAT"/>
</dbReference>
<keyword evidence="7" id="KW-0539">Nucleus</keyword>
<dbReference type="GO" id="GO:0003729">
    <property type="term" value="F:mRNA binding"/>
    <property type="evidence" value="ECO:0000318"/>
    <property type="project" value="GO_Central"/>
</dbReference>
<feature type="compositionally biased region" description="Basic and acidic residues" evidence="10">
    <location>
        <begin position="203"/>
        <end position="220"/>
    </location>
</feature>
<dbReference type="PANTHER" id="PTHR12097">
    <property type="entry name" value="SPLICING FACTOR 3B, SUBUNIT 1-RELATED"/>
    <property type="match status" value="1"/>
</dbReference>
<feature type="region of interest" description="Disordered" evidence="10">
    <location>
        <begin position="146"/>
        <end position="322"/>
    </location>
</feature>
<protein>
    <submittedName>
        <fullName evidence="12">Splicing factor</fullName>
    </submittedName>
</protein>
<dbReference type="Proteomes" id="UP000054558">
    <property type="component" value="Unassembled WGS sequence"/>
</dbReference>
<dbReference type="FunFam" id="1.25.10.10:FF:000066">
    <property type="entry name" value="Splicing factor 3B subunit 1"/>
    <property type="match status" value="1"/>
</dbReference>
<feature type="region of interest" description="Disordered" evidence="10">
    <location>
        <begin position="1"/>
        <end position="29"/>
    </location>
</feature>
<dbReference type="GO" id="GO:0000245">
    <property type="term" value="P:spliceosomal complex assembly"/>
    <property type="evidence" value="ECO:0000318"/>
    <property type="project" value="GO_Central"/>
</dbReference>
<feature type="compositionally biased region" description="Low complexity" evidence="10">
    <location>
        <begin position="269"/>
        <end position="283"/>
    </location>
</feature>
<evidence type="ECO:0000256" key="5">
    <source>
        <dbReference type="ARBA" id="ARBA00022737"/>
    </source>
</evidence>
<dbReference type="InterPro" id="IPR016024">
    <property type="entry name" value="ARM-type_fold"/>
</dbReference>
<dbReference type="InterPro" id="IPR038737">
    <property type="entry name" value="SF3b_su1-like"/>
</dbReference>
<reference evidence="12 13" key="1">
    <citation type="journal article" date="2014" name="Nat. Commun.">
        <title>Klebsormidium flaccidum genome reveals primary factors for plant terrestrial adaptation.</title>
        <authorList>
            <person name="Hori K."/>
            <person name="Maruyama F."/>
            <person name="Fujisawa T."/>
            <person name="Togashi T."/>
            <person name="Yamamoto N."/>
            <person name="Seo M."/>
            <person name="Sato S."/>
            <person name="Yamada T."/>
            <person name="Mori H."/>
            <person name="Tajima N."/>
            <person name="Moriyama T."/>
            <person name="Ikeuchi M."/>
            <person name="Watanabe M."/>
            <person name="Wada H."/>
            <person name="Kobayashi K."/>
            <person name="Saito M."/>
            <person name="Masuda T."/>
            <person name="Sasaki-Sekimoto Y."/>
            <person name="Mashiguchi K."/>
            <person name="Awai K."/>
            <person name="Shimojima M."/>
            <person name="Masuda S."/>
            <person name="Iwai M."/>
            <person name="Nobusawa T."/>
            <person name="Narise T."/>
            <person name="Kondo S."/>
            <person name="Saito H."/>
            <person name="Sato R."/>
            <person name="Murakawa M."/>
            <person name="Ihara Y."/>
            <person name="Oshima-Yamada Y."/>
            <person name="Ohtaka K."/>
            <person name="Satoh M."/>
            <person name="Sonobe K."/>
            <person name="Ishii M."/>
            <person name="Ohtani R."/>
            <person name="Kanamori-Sato M."/>
            <person name="Honoki R."/>
            <person name="Miyazaki D."/>
            <person name="Mochizuki H."/>
            <person name="Umetsu J."/>
            <person name="Higashi K."/>
            <person name="Shibata D."/>
            <person name="Kamiya Y."/>
            <person name="Sato N."/>
            <person name="Nakamura Y."/>
            <person name="Tabata S."/>
            <person name="Ida S."/>
            <person name="Kurokawa K."/>
            <person name="Ohta H."/>
        </authorList>
    </citation>
    <scope>NUCLEOTIDE SEQUENCE [LARGE SCALE GENOMIC DNA]</scope>
    <source>
        <strain evidence="12 13">NIES-2285</strain>
    </source>
</reference>
<feature type="repeat" description="HEAT" evidence="9">
    <location>
        <begin position="662"/>
        <end position="700"/>
    </location>
</feature>
<dbReference type="GO" id="GO:0005689">
    <property type="term" value="C:U12-type spliceosomal complex"/>
    <property type="evidence" value="ECO:0000318"/>
    <property type="project" value="GO_Central"/>
</dbReference>
<comment type="similarity">
    <text evidence="8">Belongs to the phosphatase 2A regulatory subunit A family.</text>
</comment>
<keyword evidence="3" id="KW-0507">mRNA processing</keyword>
<comment type="similarity">
    <text evidence="2">Belongs to the SF3B1 family.</text>
</comment>
<feature type="region of interest" description="Disordered" evidence="10">
    <location>
        <begin position="44"/>
        <end position="66"/>
    </location>
</feature>
<accession>A0A1Y1HW61</accession>
<proteinExistence type="inferred from homology"/>
<feature type="compositionally biased region" description="Acidic residues" evidence="10">
    <location>
        <begin position="54"/>
        <end position="63"/>
    </location>
</feature>
<dbReference type="InterPro" id="IPR011989">
    <property type="entry name" value="ARM-like"/>
</dbReference>
<name>A0A1Y1HW61_KLENI</name>
<evidence type="ECO:0000256" key="8">
    <source>
        <dbReference type="ARBA" id="ARBA00038332"/>
    </source>
</evidence>